<evidence type="ECO:0000313" key="2">
    <source>
        <dbReference type="EMBL" id="ATQ74837.1"/>
    </source>
</evidence>
<dbReference type="SMART" id="SM00974">
    <property type="entry name" value="T5orf172"/>
    <property type="match status" value="1"/>
</dbReference>
<protein>
    <recommendedName>
        <fullName evidence="1">Bacteriophage T5 Orf172 DNA-binding domain-containing protein</fullName>
    </recommendedName>
</protein>
<feature type="domain" description="Bacteriophage T5 Orf172 DNA-binding" evidence="1">
    <location>
        <begin position="129"/>
        <end position="204"/>
    </location>
</feature>
<dbReference type="RefSeq" id="WP_099874813.1">
    <property type="nucleotide sequence ID" value="NZ_CP024608.1"/>
</dbReference>
<dbReference type="EMBL" id="CP024608">
    <property type="protein sequence ID" value="ATQ74837.1"/>
    <property type="molecule type" value="Genomic_DNA"/>
</dbReference>
<sequence length="216" mass="23214">MDVAPTLSSAFTAEDGFESTLPLAPSVLLAHGWTGLSRPSRTSGLILVETWPSANDSGFIHYSCVAMPGGLETYSKRAFAPKWVGMAIDLILKSHGSTAGELTWTRMRHSPRHDGAAGKHVTQEFVYFVTAGAFVKIGKTTGQPGSRIAGLQTGCPYPMTLAAHEPGGIKEEFALHRRFAAQRVRADGEWFHNEGPLRAYVQALAVKKIPAGTVNP</sequence>
<evidence type="ECO:0000313" key="3">
    <source>
        <dbReference type="Proteomes" id="UP000229897"/>
    </source>
</evidence>
<dbReference type="Pfam" id="PF13455">
    <property type="entry name" value="MUG113"/>
    <property type="match status" value="1"/>
</dbReference>
<accession>A0A2D2DIN9</accession>
<dbReference type="Proteomes" id="UP000229897">
    <property type="component" value="Chromosome"/>
</dbReference>
<dbReference type="OrthoDB" id="8457088at2"/>
<proteinExistence type="predicted"/>
<organism evidence="2 3">
    <name type="scientific">Massilia violaceinigra</name>
    <dbReference type="NCBI Taxonomy" id="2045208"/>
    <lineage>
        <taxon>Bacteria</taxon>
        <taxon>Pseudomonadati</taxon>
        <taxon>Pseudomonadota</taxon>
        <taxon>Betaproteobacteria</taxon>
        <taxon>Burkholderiales</taxon>
        <taxon>Oxalobacteraceae</taxon>
        <taxon>Telluria group</taxon>
        <taxon>Massilia</taxon>
    </lineage>
</organism>
<dbReference type="KEGG" id="mass:CR152_10105"/>
<reference evidence="2" key="1">
    <citation type="submission" date="2017-10" db="EMBL/GenBank/DDBJ databases">
        <title>Massilia psychrophilum sp. nov., a novel purple-pigmented bacterium isolated from Tianshan glacier, Xinjiang Municipality, China.</title>
        <authorList>
            <person name="Wang H."/>
        </authorList>
    </citation>
    <scope>NUCLEOTIDE SEQUENCE [LARGE SCALE GENOMIC DNA]</scope>
    <source>
        <strain evidence="2">B2</strain>
    </source>
</reference>
<name>A0A2D2DIN9_9BURK</name>
<keyword evidence="3" id="KW-1185">Reference proteome</keyword>
<gene>
    <name evidence="2" type="ORF">CR152_10105</name>
</gene>
<dbReference type="AlphaFoldDB" id="A0A2D2DIN9"/>
<evidence type="ECO:0000259" key="1">
    <source>
        <dbReference type="SMART" id="SM00974"/>
    </source>
</evidence>
<dbReference type="InterPro" id="IPR018306">
    <property type="entry name" value="Phage_T5_Orf172_DNA-bd"/>
</dbReference>